<keyword evidence="4 8" id="KW-0503">Monooxygenase</keyword>
<evidence type="ECO:0000256" key="1">
    <source>
        <dbReference type="ARBA" id="ARBA00022630"/>
    </source>
</evidence>
<dbReference type="STRING" id="1672749.BJF92_00565"/>
<dbReference type="AlphaFoldDB" id="A0A1Q9AEB3"/>
<dbReference type="SUPFAM" id="SSF51679">
    <property type="entry name" value="Bacterial luciferase-like"/>
    <property type="match status" value="1"/>
</dbReference>
<evidence type="ECO:0000259" key="7">
    <source>
        <dbReference type="Pfam" id="PF00296"/>
    </source>
</evidence>
<dbReference type="PIRSF" id="PIRSF000337">
    <property type="entry name" value="NTA_MOA"/>
    <property type="match status" value="1"/>
</dbReference>
<dbReference type="GO" id="GO:0004497">
    <property type="term" value="F:monooxygenase activity"/>
    <property type="evidence" value="ECO:0007669"/>
    <property type="project" value="UniProtKB-KW"/>
</dbReference>
<evidence type="ECO:0000256" key="5">
    <source>
        <dbReference type="ARBA" id="ARBA00033748"/>
    </source>
</evidence>
<dbReference type="NCBIfam" id="TIGR03860">
    <property type="entry name" value="FMN_nitrolo"/>
    <property type="match status" value="1"/>
</dbReference>
<dbReference type="Proteomes" id="UP000186143">
    <property type="component" value="Unassembled WGS sequence"/>
</dbReference>
<dbReference type="InterPro" id="IPR016215">
    <property type="entry name" value="NTA_MOA"/>
</dbReference>
<protein>
    <submittedName>
        <fullName evidence="8">Nitrilotriacetate monooxygenase</fullName>
    </submittedName>
</protein>
<feature type="domain" description="Luciferase-like" evidence="7">
    <location>
        <begin position="31"/>
        <end position="284"/>
    </location>
</feature>
<reference evidence="8 9" key="1">
    <citation type="submission" date="2016-09" db="EMBL/GenBank/DDBJ databases">
        <title>Rhizobium sp. nov., a novel species isolated from the rice rhizosphere.</title>
        <authorList>
            <person name="Zhao J."/>
            <person name="Zhang X."/>
        </authorList>
    </citation>
    <scope>NUCLEOTIDE SEQUENCE [LARGE SCALE GENOMIC DNA]</scope>
    <source>
        <strain evidence="8 9">MH17</strain>
    </source>
</reference>
<dbReference type="InterPro" id="IPR036661">
    <property type="entry name" value="Luciferase-like_sf"/>
</dbReference>
<dbReference type="InterPro" id="IPR051260">
    <property type="entry name" value="Diverse_substr_monoxygenases"/>
</dbReference>
<feature type="binding site" evidence="6">
    <location>
        <position position="57"/>
    </location>
    <ligand>
        <name>FMN</name>
        <dbReference type="ChEBI" id="CHEBI:58210"/>
    </ligand>
</feature>
<evidence type="ECO:0000313" key="9">
    <source>
        <dbReference type="Proteomes" id="UP000186143"/>
    </source>
</evidence>
<dbReference type="InterPro" id="IPR011251">
    <property type="entry name" value="Luciferase-like_dom"/>
</dbReference>
<dbReference type="OrthoDB" id="9779442at2"/>
<keyword evidence="1 6" id="KW-0285">Flavoprotein</keyword>
<gene>
    <name evidence="8" type="ORF">BJF92_00565</name>
</gene>
<dbReference type="PANTHER" id="PTHR30011">
    <property type="entry name" value="ALKANESULFONATE MONOOXYGENASE-RELATED"/>
    <property type="match status" value="1"/>
</dbReference>
<evidence type="ECO:0000313" key="8">
    <source>
        <dbReference type="EMBL" id="OLP53295.1"/>
    </source>
</evidence>
<organism evidence="8 9">
    <name type="scientific">Xaviernesmea rhizosphaerae</name>
    <dbReference type="NCBI Taxonomy" id="1672749"/>
    <lineage>
        <taxon>Bacteria</taxon>
        <taxon>Pseudomonadati</taxon>
        <taxon>Pseudomonadota</taxon>
        <taxon>Alphaproteobacteria</taxon>
        <taxon>Hyphomicrobiales</taxon>
        <taxon>Rhizobiaceae</taxon>
        <taxon>Rhizobium/Agrobacterium group</taxon>
        <taxon>Xaviernesmea</taxon>
    </lineage>
</organism>
<accession>A0A1Q9AEB3</accession>
<dbReference type="EMBL" id="MKIO01000040">
    <property type="protein sequence ID" value="OLP53295.1"/>
    <property type="molecule type" value="Genomic_DNA"/>
</dbReference>
<evidence type="ECO:0000256" key="6">
    <source>
        <dbReference type="PIRSR" id="PIRSR000337-1"/>
    </source>
</evidence>
<name>A0A1Q9AEB3_9HYPH</name>
<dbReference type="RefSeq" id="WP_037093929.1">
    <property type="nucleotide sequence ID" value="NZ_MKIO01000040.1"/>
</dbReference>
<comment type="caution">
    <text evidence="8">The sequence shown here is derived from an EMBL/GenBank/DDBJ whole genome shotgun (WGS) entry which is preliminary data.</text>
</comment>
<dbReference type="GO" id="GO:0016705">
    <property type="term" value="F:oxidoreductase activity, acting on paired donors, with incorporation or reduction of molecular oxygen"/>
    <property type="evidence" value="ECO:0007669"/>
    <property type="project" value="InterPro"/>
</dbReference>
<keyword evidence="3" id="KW-0560">Oxidoreductase</keyword>
<comment type="similarity">
    <text evidence="5">Belongs to the NtaA/SnaA/DszA monooxygenase family.</text>
</comment>
<proteinExistence type="inferred from homology"/>
<sequence>MTKQMMIGVALGNGYGAQNSAWRMPWVDPANYTSFDSQVRYAQAAERGKFQFLFLPDYPALKGDVAMEAPWVSLEPMLTLAAIARETNRIGLVATGSTTFNEPYNLARQFKTLDIMSHGRVGWNAVPSWDPAVAANFGRQLPPREEKYQRLHEVVQLVQALWGSWERDAWVLDTASGQFADPAKIKPINLSGRHVGARGPLPLPPSEQGQPVIFQAGGGGNGLEVAGRYATGVMGAPQTMEDARHQRSELRAAAQRAGRDPDEIKYFAGIMTTVASDRRAGLDRRILLTEHTFADRVVYLGQMLGLRLESASLDAPLSPEQLAAARPSPADPRSVYALQVAREGWNLRDVLAHGVIEFHPAIAGPSIEIADFMQAWFEADAADGFWVVPDVFEDGIDAFVDGVVPILQERGLFHRDYEGHTLRHHLGAPAQYGTDTRVLG</sequence>
<dbReference type="Pfam" id="PF00296">
    <property type="entry name" value="Bac_luciferase"/>
    <property type="match status" value="1"/>
</dbReference>
<feature type="binding site" evidence="6">
    <location>
        <position position="95"/>
    </location>
    <ligand>
        <name>FMN</name>
        <dbReference type="ChEBI" id="CHEBI:58210"/>
    </ligand>
</feature>
<keyword evidence="2 6" id="KW-0288">FMN</keyword>
<dbReference type="CDD" id="cd01095">
    <property type="entry name" value="Nitrilotriacetate_monoxgenase"/>
    <property type="match status" value="1"/>
</dbReference>
<evidence type="ECO:0000256" key="4">
    <source>
        <dbReference type="ARBA" id="ARBA00023033"/>
    </source>
</evidence>
<dbReference type="Gene3D" id="3.20.20.30">
    <property type="entry name" value="Luciferase-like domain"/>
    <property type="match status" value="1"/>
</dbReference>
<evidence type="ECO:0000256" key="2">
    <source>
        <dbReference type="ARBA" id="ARBA00022643"/>
    </source>
</evidence>
<feature type="binding site" evidence="6">
    <location>
        <position position="148"/>
    </location>
    <ligand>
        <name>FMN</name>
        <dbReference type="ChEBI" id="CHEBI:58210"/>
    </ligand>
</feature>
<dbReference type="PANTHER" id="PTHR30011:SF16">
    <property type="entry name" value="C2H2 FINGER DOMAIN TRANSCRIPTION FACTOR (EUROFUNG)-RELATED"/>
    <property type="match status" value="1"/>
</dbReference>
<evidence type="ECO:0000256" key="3">
    <source>
        <dbReference type="ARBA" id="ARBA00023002"/>
    </source>
</evidence>